<dbReference type="Gene3D" id="3.40.140.120">
    <property type="match status" value="1"/>
</dbReference>
<dbReference type="RefSeq" id="WP_122079223.1">
    <property type="nucleotide sequence ID" value="NZ_RFFL01000046.1"/>
</dbReference>
<comment type="caution">
    <text evidence="1">The sequence shown here is derived from an EMBL/GenBank/DDBJ whole genome shotgun (WGS) entry which is preliminary data.</text>
</comment>
<dbReference type="Gene3D" id="3.30.1120.70">
    <property type="match status" value="1"/>
</dbReference>
<dbReference type="GeneID" id="84611424"/>
<sequence length="433" mass="47370">MSKPLFQALSRSAAKPSASLGDWLGKTIRLTDGAFWGQLIGGQSSSGKCVSVDTAMRVSAVWACVRLIAETIATLPLGLYRRLPDGSREADTGHPLYSVLAVSPNEHMSPVQFWEAMLASMLLRGNAFAQIHRSGSRIVALSFLLPHRMRLLAENGVIRYFYSFSDGERELSAAEVLHIPAFSLDGRIGLSPISYGADIIGSAMSADDAANGTFKNGMMPTVAFKVDRVLKPDQRDDFRKYVETVSGAMNAGKSPVLEAGVTPESIGINPTDAQLLETRSWSVEEVCRFFRVPPWMVGHTEKNTSWGSGLEQQVIGFLTFSLSTWLRRIEKAVLKQLLRPEERLTHYAEFALEGLLRADSAARASFYSTMVQNGIYTRDDCRVRENLPRRGGNADVLTAQTNLAPLDALGQTSDGQAARAALQNWLTADPAKE</sequence>
<gene>
    <name evidence="1" type="ORF">EA795_20575</name>
</gene>
<evidence type="ECO:0000313" key="2">
    <source>
        <dbReference type="Proteomes" id="UP000269134"/>
    </source>
</evidence>
<dbReference type="Proteomes" id="UP000269134">
    <property type="component" value="Unassembled WGS sequence"/>
</dbReference>
<dbReference type="InterPro" id="IPR006427">
    <property type="entry name" value="Portal_HK97"/>
</dbReference>
<dbReference type="Gene3D" id="1.20.1270.210">
    <property type="match status" value="1"/>
</dbReference>
<organism evidence="1 2">
    <name type="scientific">Stutzerimonas nitrititolerans</name>
    <dbReference type="NCBI Taxonomy" id="2482751"/>
    <lineage>
        <taxon>Bacteria</taxon>
        <taxon>Pseudomonadati</taxon>
        <taxon>Pseudomonadota</taxon>
        <taxon>Gammaproteobacteria</taxon>
        <taxon>Pseudomonadales</taxon>
        <taxon>Pseudomonadaceae</taxon>
        <taxon>Stutzerimonas</taxon>
    </lineage>
</organism>
<reference evidence="1 2" key="1">
    <citation type="submission" date="2018-10" db="EMBL/GenBank/DDBJ databases">
        <title>Pseudomonas sp. GL14 genome.</title>
        <authorList>
            <person name="Peng J."/>
            <person name="Liu Z.-P."/>
        </authorList>
    </citation>
    <scope>NUCLEOTIDE SEQUENCE [LARGE SCALE GENOMIC DNA]</scope>
    <source>
        <strain evidence="1 2">GL14</strain>
    </source>
</reference>
<dbReference type="Pfam" id="PF04860">
    <property type="entry name" value="Phage_portal"/>
    <property type="match status" value="1"/>
</dbReference>
<protein>
    <submittedName>
        <fullName evidence="1">Phage portal protein</fullName>
    </submittedName>
</protein>
<dbReference type="InterPro" id="IPR006944">
    <property type="entry name" value="Phage/GTA_portal"/>
</dbReference>
<keyword evidence="2" id="KW-1185">Reference proteome</keyword>
<name>A0ABX9USM8_9GAMM</name>
<proteinExistence type="predicted"/>
<dbReference type="NCBIfam" id="TIGR01537">
    <property type="entry name" value="portal_HK97"/>
    <property type="match status" value="1"/>
</dbReference>
<evidence type="ECO:0000313" key="1">
    <source>
        <dbReference type="EMBL" id="RMH96280.1"/>
    </source>
</evidence>
<dbReference type="EMBL" id="RFFL01000046">
    <property type="protein sequence ID" value="RMH96280.1"/>
    <property type="molecule type" value="Genomic_DNA"/>
</dbReference>
<accession>A0ABX9USM8</accession>